<dbReference type="InterPro" id="IPR046347">
    <property type="entry name" value="bZIP_sf"/>
</dbReference>
<dbReference type="FunCoup" id="B4IXT8">
    <property type="interactions" value="1"/>
</dbReference>
<evidence type="ECO:0000313" key="4">
    <source>
        <dbReference type="Proteomes" id="UP000001070"/>
    </source>
</evidence>
<dbReference type="SUPFAM" id="SSF57959">
    <property type="entry name" value="Leucine zipper domain"/>
    <property type="match status" value="1"/>
</dbReference>
<feature type="compositionally biased region" description="Basic and acidic residues" evidence="1">
    <location>
        <begin position="89"/>
        <end position="105"/>
    </location>
</feature>
<dbReference type="InterPro" id="IPR004827">
    <property type="entry name" value="bZIP"/>
</dbReference>
<organism evidence="4">
    <name type="scientific">Drosophila grimshawi</name>
    <name type="common">Hawaiian fruit fly</name>
    <name type="synonym">Idiomyia grimshawi</name>
    <dbReference type="NCBI Taxonomy" id="7222"/>
    <lineage>
        <taxon>Eukaryota</taxon>
        <taxon>Metazoa</taxon>
        <taxon>Ecdysozoa</taxon>
        <taxon>Arthropoda</taxon>
        <taxon>Hexapoda</taxon>
        <taxon>Insecta</taxon>
        <taxon>Pterygota</taxon>
        <taxon>Neoptera</taxon>
        <taxon>Endopterygota</taxon>
        <taxon>Diptera</taxon>
        <taxon>Brachycera</taxon>
        <taxon>Muscomorpha</taxon>
        <taxon>Ephydroidea</taxon>
        <taxon>Drosophilidae</taxon>
        <taxon>Drosophila</taxon>
        <taxon>Hawaiian Drosophila</taxon>
    </lineage>
</organism>
<reference evidence="3 4" key="1">
    <citation type="journal article" date="2007" name="Nature">
        <title>Evolution of genes and genomes on the Drosophila phylogeny.</title>
        <authorList>
            <consortium name="Drosophila 12 Genomes Consortium"/>
            <person name="Clark A.G."/>
            <person name="Eisen M.B."/>
            <person name="Smith D.R."/>
            <person name="Bergman C.M."/>
            <person name="Oliver B."/>
            <person name="Markow T.A."/>
            <person name="Kaufman T.C."/>
            <person name="Kellis M."/>
            <person name="Gelbart W."/>
            <person name="Iyer V.N."/>
            <person name="Pollard D.A."/>
            <person name="Sackton T.B."/>
            <person name="Larracuente A.M."/>
            <person name="Singh N.D."/>
            <person name="Abad J.P."/>
            <person name="Abt D.N."/>
            <person name="Adryan B."/>
            <person name="Aguade M."/>
            <person name="Akashi H."/>
            <person name="Anderson W.W."/>
            <person name="Aquadro C.F."/>
            <person name="Ardell D.H."/>
            <person name="Arguello R."/>
            <person name="Artieri C.G."/>
            <person name="Barbash D.A."/>
            <person name="Barker D."/>
            <person name="Barsanti P."/>
            <person name="Batterham P."/>
            <person name="Batzoglou S."/>
            <person name="Begun D."/>
            <person name="Bhutkar A."/>
            <person name="Blanco E."/>
            <person name="Bosak S.A."/>
            <person name="Bradley R.K."/>
            <person name="Brand A.D."/>
            <person name="Brent M.R."/>
            <person name="Brooks A.N."/>
            <person name="Brown R.H."/>
            <person name="Butlin R.K."/>
            <person name="Caggese C."/>
            <person name="Calvi B.R."/>
            <person name="Bernardo de Carvalho A."/>
            <person name="Caspi A."/>
            <person name="Castrezana S."/>
            <person name="Celniker S.E."/>
            <person name="Chang J.L."/>
            <person name="Chapple C."/>
            <person name="Chatterji S."/>
            <person name="Chinwalla A."/>
            <person name="Civetta A."/>
            <person name="Clifton S.W."/>
            <person name="Comeron J.M."/>
            <person name="Costello J.C."/>
            <person name="Coyne J.A."/>
            <person name="Daub J."/>
            <person name="David R.G."/>
            <person name="Delcher A.L."/>
            <person name="Delehaunty K."/>
            <person name="Do C.B."/>
            <person name="Ebling H."/>
            <person name="Edwards K."/>
            <person name="Eickbush T."/>
            <person name="Evans J.D."/>
            <person name="Filipski A."/>
            <person name="Findeiss S."/>
            <person name="Freyhult E."/>
            <person name="Fulton L."/>
            <person name="Fulton R."/>
            <person name="Garcia A.C."/>
            <person name="Gardiner A."/>
            <person name="Garfield D.A."/>
            <person name="Garvin B.E."/>
            <person name="Gibson G."/>
            <person name="Gilbert D."/>
            <person name="Gnerre S."/>
            <person name="Godfrey J."/>
            <person name="Good R."/>
            <person name="Gotea V."/>
            <person name="Gravely B."/>
            <person name="Greenberg A.J."/>
            <person name="Griffiths-Jones S."/>
            <person name="Gross S."/>
            <person name="Guigo R."/>
            <person name="Gustafson E.A."/>
            <person name="Haerty W."/>
            <person name="Hahn M.W."/>
            <person name="Halligan D.L."/>
            <person name="Halpern A.L."/>
            <person name="Halter G.M."/>
            <person name="Han M.V."/>
            <person name="Heger A."/>
            <person name="Hillier L."/>
            <person name="Hinrichs A.S."/>
            <person name="Holmes I."/>
            <person name="Hoskins R.A."/>
            <person name="Hubisz M.J."/>
            <person name="Hultmark D."/>
            <person name="Huntley M.A."/>
            <person name="Jaffe D.B."/>
            <person name="Jagadeeshan S."/>
            <person name="Jeck W.R."/>
            <person name="Johnson J."/>
            <person name="Jones C.D."/>
            <person name="Jordan W.C."/>
            <person name="Karpen G.H."/>
            <person name="Kataoka E."/>
            <person name="Keightley P.D."/>
            <person name="Kheradpour P."/>
            <person name="Kirkness E.F."/>
            <person name="Koerich L.B."/>
            <person name="Kristiansen K."/>
            <person name="Kudrna D."/>
            <person name="Kulathinal R.J."/>
            <person name="Kumar S."/>
            <person name="Kwok R."/>
            <person name="Lander E."/>
            <person name="Langley C.H."/>
            <person name="Lapoint R."/>
            <person name="Lazzaro B.P."/>
            <person name="Lee S.J."/>
            <person name="Levesque L."/>
            <person name="Li R."/>
            <person name="Lin C.F."/>
            <person name="Lin M.F."/>
            <person name="Lindblad-Toh K."/>
            <person name="Llopart A."/>
            <person name="Long M."/>
            <person name="Low L."/>
            <person name="Lozovsky E."/>
            <person name="Lu J."/>
            <person name="Luo M."/>
            <person name="Machado C.A."/>
            <person name="Makalowski W."/>
            <person name="Marzo M."/>
            <person name="Matsuda M."/>
            <person name="Matzkin L."/>
            <person name="McAllister B."/>
            <person name="McBride C.S."/>
            <person name="McKernan B."/>
            <person name="McKernan K."/>
            <person name="Mendez-Lago M."/>
            <person name="Minx P."/>
            <person name="Mollenhauer M.U."/>
            <person name="Montooth K."/>
            <person name="Mount S.M."/>
            <person name="Mu X."/>
            <person name="Myers E."/>
            <person name="Negre B."/>
            <person name="Newfeld S."/>
            <person name="Nielsen R."/>
            <person name="Noor M.A."/>
            <person name="O'Grady P."/>
            <person name="Pachter L."/>
            <person name="Papaceit M."/>
            <person name="Parisi M.J."/>
            <person name="Parisi M."/>
            <person name="Parts L."/>
            <person name="Pedersen J.S."/>
            <person name="Pesole G."/>
            <person name="Phillippy A.M."/>
            <person name="Ponting C.P."/>
            <person name="Pop M."/>
            <person name="Porcelli D."/>
            <person name="Powell J.R."/>
            <person name="Prohaska S."/>
            <person name="Pruitt K."/>
            <person name="Puig M."/>
            <person name="Quesneville H."/>
            <person name="Ram K.R."/>
            <person name="Rand D."/>
            <person name="Rasmussen M.D."/>
            <person name="Reed L.K."/>
            <person name="Reenan R."/>
            <person name="Reily A."/>
            <person name="Remington K.A."/>
            <person name="Rieger T.T."/>
            <person name="Ritchie M.G."/>
            <person name="Robin C."/>
            <person name="Rogers Y.H."/>
            <person name="Rohde C."/>
            <person name="Rozas J."/>
            <person name="Rubenfield M.J."/>
            <person name="Ruiz A."/>
            <person name="Russo S."/>
            <person name="Salzberg S.L."/>
            <person name="Sanchez-Gracia A."/>
            <person name="Saranga D.J."/>
            <person name="Sato H."/>
            <person name="Schaeffer S.W."/>
            <person name="Schatz M.C."/>
            <person name="Schlenke T."/>
            <person name="Schwartz R."/>
            <person name="Segarra C."/>
            <person name="Singh R.S."/>
            <person name="Sirot L."/>
            <person name="Sirota M."/>
            <person name="Sisneros N.B."/>
            <person name="Smith C.D."/>
            <person name="Smith T.F."/>
            <person name="Spieth J."/>
            <person name="Stage D.E."/>
            <person name="Stark A."/>
            <person name="Stephan W."/>
            <person name="Strausberg R.L."/>
            <person name="Strempel S."/>
            <person name="Sturgill D."/>
            <person name="Sutton G."/>
            <person name="Sutton G.G."/>
            <person name="Tao W."/>
            <person name="Teichmann S."/>
            <person name="Tobari Y.N."/>
            <person name="Tomimura Y."/>
            <person name="Tsolas J.M."/>
            <person name="Valente V.L."/>
            <person name="Venter E."/>
            <person name="Venter J.C."/>
            <person name="Vicario S."/>
            <person name="Vieira F.G."/>
            <person name="Vilella A.J."/>
            <person name="Villasante A."/>
            <person name="Walenz B."/>
            <person name="Wang J."/>
            <person name="Wasserman M."/>
            <person name="Watts T."/>
            <person name="Wilson D."/>
            <person name="Wilson R.K."/>
            <person name="Wing R.A."/>
            <person name="Wolfner M.F."/>
            <person name="Wong A."/>
            <person name="Wong G.K."/>
            <person name="Wu C.I."/>
            <person name="Wu G."/>
            <person name="Yamamoto D."/>
            <person name="Yang H.P."/>
            <person name="Yang S.P."/>
            <person name="Yorke J.A."/>
            <person name="Yoshida K."/>
            <person name="Zdobnov E."/>
            <person name="Zhang P."/>
            <person name="Zhang Y."/>
            <person name="Zimin A.V."/>
            <person name="Baldwin J."/>
            <person name="Abdouelleil A."/>
            <person name="Abdulkadir J."/>
            <person name="Abebe A."/>
            <person name="Abera B."/>
            <person name="Abreu J."/>
            <person name="Acer S.C."/>
            <person name="Aftuck L."/>
            <person name="Alexander A."/>
            <person name="An P."/>
            <person name="Anderson E."/>
            <person name="Anderson S."/>
            <person name="Arachi H."/>
            <person name="Azer M."/>
            <person name="Bachantsang P."/>
            <person name="Barry A."/>
            <person name="Bayul T."/>
            <person name="Berlin A."/>
            <person name="Bessette D."/>
            <person name="Bloom T."/>
            <person name="Blye J."/>
            <person name="Boguslavskiy L."/>
            <person name="Bonnet C."/>
            <person name="Boukhgalter B."/>
            <person name="Bourzgui I."/>
            <person name="Brown A."/>
            <person name="Cahill P."/>
            <person name="Channer S."/>
            <person name="Cheshatsang Y."/>
            <person name="Chuda L."/>
            <person name="Citroen M."/>
            <person name="Collymore A."/>
            <person name="Cooke P."/>
            <person name="Costello M."/>
            <person name="D'Aco K."/>
            <person name="Daza R."/>
            <person name="De Haan G."/>
            <person name="DeGray S."/>
            <person name="DeMaso C."/>
            <person name="Dhargay N."/>
            <person name="Dooley K."/>
            <person name="Dooley E."/>
            <person name="Doricent M."/>
            <person name="Dorje P."/>
            <person name="Dorjee K."/>
            <person name="Dupes A."/>
            <person name="Elong R."/>
            <person name="Falk J."/>
            <person name="Farina A."/>
            <person name="Faro S."/>
            <person name="Ferguson D."/>
            <person name="Fisher S."/>
            <person name="Foley C.D."/>
            <person name="Franke A."/>
            <person name="Friedrich D."/>
            <person name="Gadbois L."/>
            <person name="Gearin G."/>
            <person name="Gearin C.R."/>
            <person name="Giannoukos G."/>
            <person name="Goode T."/>
            <person name="Graham J."/>
            <person name="Grandbois E."/>
            <person name="Grewal S."/>
            <person name="Gyaltsen K."/>
            <person name="Hafez N."/>
            <person name="Hagos B."/>
            <person name="Hall J."/>
            <person name="Henson C."/>
            <person name="Hollinger A."/>
            <person name="Honan T."/>
            <person name="Huard M.D."/>
            <person name="Hughes L."/>
            <person name="Hurhula B."/>
            <person name="Husby M.E."/>
            <person name="Kamat A."/>
            <person name="Kanga B."/>
            <person name="Kashin S."/>
            <person name="Khazanovich D."/>
            <person name="Kisner P."/>
            <person name="Lance K."/>
            <person name="Lara M."/>
            <person name="Lee W."/>
            <person name="Lennon N."/>
            <person name="Letendre F."/>
            <person name="LeVine R."/>
            <person name="Lipovsky A."/>
            <person name="Liu X."/>
            <person name="Liu J."/>
            <person name="Liu S."/>
            <person name="Lokyitsang T."/>
            <person name="Lokyitsang Y."/>
            <person name="Lubonja R."/>
            <person name="Lui A."/>
            <person name="MacDonald P."/>
            <person name="Magnisalis V."/>
            <person name="Maru K."/>
            <person name="Matthews C."/>
            <person name="McCusker W."/>
            <person name="McDonough S."/>
            <person name="Mehta T."/>
            <person name="Meldrim J."/>
            <person name="Meneus L."/>
            <person name="Mihai O."/>
            <person name="Mihalev A."/>
            <person name="Mihova T."/>
            <person name="Mittelman R."/>
            <person name="Mlenga V."/>
            <person name="Montmayeur A."/>
            <person name="Mulrain L."/>
            <person name="Navidi A."/>
            <person name="Naylor J."/>
            <person name="Negash T."/>
            <person name="Nguyen T."/>
            <person name="Nguyen N."/>
            <person name="Nicol R."/>
            <person name="Norbu C."/>
            <person name="Norbu N."/>
            <person name="Novod N."/>
            <person name="O'Neill B."/>
            <person name="Osman S."/>
            <person name="Markiewicz E."/>
            <person name="Oyono O.L."/>
            <person name="Patti C."/>
            <person name="Phunkhang P."/>
            <person name="Pierre F."/>
            <person name="Priest M."/>
            <person name="Raghuraman S."/>
            <person name="Rege F."/>
            <person name="Reyes R."/>
            <person name="Rise C."/>
            <person name="Rogov P."/>
            <person name="Ross K."/>
            <person name="Ryan E."/>
            <person name="Settipalli S."/>
            <person name="Shea T."/>
            <person name="Sherpa N."/>
            <person name="Shi L."/>
            <person name="Shih D."/>
            <person name="Sparrow T."/>
            <person name="Spaulding J."/>
            <person name="Stalker J."/>
            <person name="Stange-Thomann N."/>
            <person name="Stavropoulos S."/>
            <person name="Stone C."/>
            <person name="Strader C."/>
            <person name="Tesfaye S."/>
            <person name="Thomson T."/>
            <person name="Thoulutsang Y."/>
            <person name="Thoulutsang D."/>
            <person name="Topham K."/>
            <person name="Topping I."/>
            <person name="Tsamla T."/>
            <person name="Vassiliev H."/>
            <person name="Vo A."/>
            <person name="Wangchuk T."/>
            <person name="Wangdi T."/>
            <person name="Weiand M."/>
            <person name="Wilkinson J."/>
            <person name="Wilson A."/>
            <person name="Yadav S."/>
            <person name="Young G."/>
            <person name="Yu Q."/>
            <person name="Zembek L."/>
            <person name="Zhong D."/>
            <person name="Zimmer A."/>
            <person name="Zwirko Z."/>
            <person name="Jaffe D.B."/>
            <person name="Alvarez P."/>
            <person name="Brockman W."/>
            <person name="Butler J."/>
            <person name="Chin C."/>
            <person name="Gnerre S."/>
            <person name="Grabherr M."/>
            <person name="Kleber M."/>
            <person name="Mauceli E."/>
            <person name="MacCallum I."/>
        </authorList>
    </citation>
    <scope>NUCLEOTIDE SEQUENCE [LARGE SCALE GENOMIC DNA]</scope>
    <source>
        <strain evidence="4">Tucson 15287-2541.00</strain>
    </source>
</reference>
<keyword evidence="4" id="KW-1185">Reference proteome</keyword>
<dbReference type="OrthoDB" id="10039716at2759"/>
<feature type="compositionally biased region" description="Acidic residues" evidence="1">
    <location>
        <begin position="106"/>
        <end position="115"/>
    </location>
</feature>
<dbReference type="EMBL" id="CH916366">
    <property type="protein sequence ID" value="EDV96459.1"/>
    <property type="molecule type" value="Genomic_DNA"/>
</dbReference>
<dbReference type="PROSITE" id="PS50217">
    <property type="entry name" value="BZIP"/>
    <property type="match status" value="1"/>
</dbReference>
<gene>
    <name evidence="3" type="primary">Dgri\GH16258</name>
    <name evidence="3" type="ORF">Dgri_GH16258</name>
</gene>
<dbReference type="GO" id="GO:0006302">
    <property type="term" value="P:double-strand break repair"/>
    <property type="evidence" value="ECO:0007669"/>
    <property type="project" value="EnsemblMetazoa"/>
</dbReference>
<dbReference type="HOGENOM" id="CLU_1972843_0_0_1"/>
<accession>B4IXT8</accession>
<dbReference type="KEGG" id="dgr:6557217"/>
<dbReference type="eggNOG" id="KOG3119">
    <property type="taxonomic scope" value="Eukaryota"/>
</dbReference>
<dbReference type="GO" id="GO:0003693">
    <property type="term" value="F:P-element binding"/>
    <property type="evidence" value="ECO:0007669"/>
    <property type="project" value="EnsemblMetazoa"/>
</dbReference>
<dbReference type="SMART" id="SM00338">
    <property type="entry name" value="BRLZ"/>
    <property type="match status" value="1"/>
</dbReference>
<dbReference type="PhylomeDB" id="B4IXT8"/>
<sequence length="115" mass="13411">MPAKRSTAKPSTSRCNADRSPQSDDSAYKMKRKKNNEAVQRTREKTKKSAEDRKDRIERLKIENIDLLAQIRAEKRHIGTLRDLIIQGKKTEEQDRQVDEILRTSDEDDDDNNDN</sequence>
<dbReference type="GO" id="GO:0005634">
    <property type="term" value="C:nucleus"/>
    <property type="evidence" value="ECO:0007669"/>
    <property type="project" value="UniProtKB-ARBA"/>
</dbReference>
<evidence type="ECO:0000313" key="3">
    <source>
        <dbReference type="EMBL" id="EDV96459.1"/>
    </source>
</evidence>
<dbReference type="InParanoid" id="B4IXT8"/>
<dbReference type="Gene3D" id="1.20.5.170">
    <property type="match status" value="1"/>
</dbReference>
<feature type="domain" description="BZIP" evidence="2">
    <location>
        <begin position="25"/>
        <end position="85"/>
    </location>
</feature>
<evidence type="ECO:0000256" key="1">
    <source>
        <dbReference type="SAM" id="MobiDB-lite"/>
    </source>
</evidence>
<name>B4IXT8_DROGR</name>
<dbReference type="OMA" id="MQDPAYK"/>
<dbReference type="Proteomes" id="UP000001070">
    <property type="component" value="Unassembled WGS sequence"/>
</dbReference>
<dbReference type="GO" id="GO:0003700">
    <property type="term" value="F:DNA-binding transcription factor activity"/>
    <property type="evidence" value="ECO:0007669"/>
    <property type="project" value="InterPro"/>
</dbReference>
<dbReference type="Pfam" id="PF07716">
    <property type="entry name" value="bZIP_2"/>
    <property type="match status" value="1"/>
</dbReference>
<evidence type="ECO:0000259" key="2">
    <source>
        <dbReference type="PROSITE" id="PS50217"/>
    </source>
</evidence>
<dbReference type="SMR" id="B4IXT8"/>
<proteinExistence type="predicted"/>
<protein>
    <submittedName>
        <fullName evidence="3">GH16258</fullName>
    </submittedName>
</protein>
<feature type="region of interest" description="Disordered" evidence="1">
    <location>
        <begin position="87"/>
        <end position="115"/>
    </location>
</feature>
<dbReference type="AlphaFoldDB" id="B4IXT8"/>
<feature type="region of interest" description="Disordered" evidence="1">
    <location>
        <begin position="1"/>
        <end position="55"/>
    </location>
</feature>
<feature type="compositionally biased region" description="Basic and acidic residues" evidence="1">
    <location>
        <begin position="40"/>
        <end position="55"/>
    </location>
</feature>
<dbReference type="GO" id="GO:1990391">
    <property type="term" value="C:DNA repair complex"/>
    <property type="evidence" value="ECO:0007669"/>
    <property type="project" value="EnsemblMetazoa"/>
</dbReference>
<dbReference type="STRING" id="7222.B4IXT8"/>
<feature type="compositionally biased region" description="Polar residues" evidence="1">
    <location>
        <begin position="8"/>
        <end position="25"/>
    </location>
</feature>